<protein>
    <recommendedName>
        <fullName evidence="3">Lipoprotein</fullName>
    </recommendedName>
</protein>
<dbReference type="EMBL" id="JAZHOV010000001">
    <property type="protein sequence ID" value="MEF2253530.1"/>
    <property type="molecule type" value="Genomic_DNA"/>
</dbReference>
<keyword evidence="2" id="KW-1185">Reference proteome</keyword>
<organism evidence="1 2">
    <name type="scientific">Microbacterium schleiferi</name>
    <dbReference type="NCBI Taxonomy" id="69362"/>
    <lineage>
        <taxon>Bacteria</taxon>
        <taxon>Bacillati</taxon>
        <taxon>Actinomycetota</taxon>
        <taxon>Actinomycetes</taxon>
        <taxon>Micrococcales</taxon>
        <taxon>Microbacteriaceae</taxon>
        <taxon>Microbacterium</taxon>
    </lineage>
</organism>
<dbReference type="Proteomes" id="UP001351900">
    <property type="component" value="Unassembled WGS sequence"/>
</dbReference>
<sequence length="181" mass="19243">MPLLRSVPAAHGCRADSSIEARDKAPARTARALLLAPFLIAVLAGCAVSQPPSDVSSSVAETLADTGSDVDTEAAPDVVAQVNAADLPDWFPADLPMPAGEYRWTTVDDAGAFLQFTISGESVIEDLVTELEAAGYAVTAVDDHGEGWKTWFTESETYRVNIAARDLGTDAAYIDYRIEPK</sequence>
<proteinExistence type="predicted"/>
<name>A0ABU7V1D9_9MICO</name>
<evidence type="ECO:0000313" key="1">
    <source>
        <dbReference type="EMBL" id="MEF2253530.1"/>
    </source>
</evidence>
<evidence type="ECO:0000313" key="2">
    <source>
        <dbReference type="Proteomes" id="UP001351900"/>
    </source>
</evidence>
<gene>
    <name evidence="1" type="ORF">V2V91_00075</name>
</gene>
<comment type="caution">
    <text evidence="1">The sequence shown here is derived from an EMBL/GenBank/DDBJ whole genome shotgun (WGS) entry which is preliminary data.</text>
</comment>
<evidence type="ECO:0008006" key="3">
    <source>
        <dbReference type="Google" id="ProtNLM"/>
    </source>
</evidence>
<dbReference type="RefSeq" id="WP_331790331.1">
    <property type="nucleotide sequence ID" value="NZ_BAAAUO010000003.1"/>
</dbReference>
<reference evidence="1 2" key="1">
    <citation type="submission" date="2024-01" db="EMBL/GenBank/DDBJ databases">
        <title>the genome sequence of strain Microbacterium schleiferi NBRC 15075.</title>
        <authorList>
            <person name="Ding Y."/>
            <person name="Zhang G."/>
        </authorList>
    </citation>
    <scope>NUCLEOTIDE SEQUENCE [LARGE SCALE GENOMIC DNA]</scope>
    <source>
        <strain evidence="1 2">NBRC 15075</strain>
    </source>
</reference>
<accession>A0ABU7V1D9</accession>